<accession>A0A317ZKI9</accession>
<dbReference type="NCBIfam" id="TIGR01484">
    <property type="entry name" value="HAD-SF-IIB"/>
    <property type="match status" value="1"/>
</dbReference>
<dbReference type="InterPro" id="IPR006380">
    <property type="entry name" value="SPP-like_dom"/>
</dbReference>
<dbReference type="Proteomes" id="UP000247099">
    <property type="component" value="Unassembled WGS sequence"/>
</dbReference>
<dbReference type="Gene3D" id="3.90.1070.10">
    <property type="match status" value="1"/>
</dbReference>
<keyword evidence="3" id="KW-1185">Reference proteome</keyword>
<dbReference type="RefSeq" id="WP_110129611.1">
    <property type="nucleotide sequence ID" value="NZ_QHJQ01000001.1"/>
</dbReference>
<dbReference type="GO" id="GO:0016791">
    <property type="term" value="F:phosphatase activity"/>
    <property type="evidence" value="ECO:0007669"/>
    <property type="project" value="TreeGrafter"/>
</dbReference>
<dbReference type="InterPro" id="IPR023214">
    <property type="entry name" value="HAD_sf"/>
</dbReference>
<feature type="domain" description="Sucrose phosphatase-like" evidence="1">
    <location>
        <begin position="13"/>
        <end position="270"/>
    </location>
</feature>
<dbReference type="AlphaFoldDB" id="A0A317ZKI9"/>
<evidence type="ECO:0000313" key="2">
    <source>
        <dbReference type="EMBL" id="PXA05532.1"/>
    </source>
</evidence>
<comment type="caution">
    <text evidence="2">The sequence shown here is derived from an EMBL/GenBank/DDBJ whole genome shotgun (WGS) entry which is preliminary data.</text>
</comment>
<dbReference type="InterPro" id="IPR006379">
    <property type="entry name" value="HAD-SF_hydro_IIB"/>
</dbReference>
<dbReference type="SFLD" id="SFLDG01141">
    <property type="entry name" value="C2.B.1:_Sucrose_Phosphatase_Li"/>
    <property type="match status" value="1"/>
</dbReference>
<gene>
    <name evidence="2" type="ORF">DDZ13_01275</name>
</gene>
<dbReference type="Gene3D" id="3.40.50.1000">
    <property type="entry name" value="HAD superfamily/HAD-like"/>
    <property type="match status" value="1"/>
</dbReference>
<dbReference type="PANTHER" id="PTHR10000">
    <property type="entry name" value="PHOSPHOSERINE PHOSPHATASE"/>
    <property type="match status" value="1"/>
</dbReference>
<name>A0A317ZKI9_9BACT</name>
<dbReference type="SUPFAM" id="SSF56784">
    <property type="entry name" value="HAD-like"/>
    <property type="match status" value="1"/>
</dbReference>
<reference evidence="2 3" key="1">
    <citation type="submission" date="2018-05" db="EMBL/GenBank/DDBJ databases">
        <title>Coraliomargarita sinensis sp. nov., isolated from a marine solar saltern.</title>
        <authorList>
            <person name="Zhou L.Y."/>
        </authorList>
    </citation>
    <scope>NUCLEOTIDE SEQUENCE [LARGE SCALE GENOMIC DNA]</scope>
    <source>
        <strain evidence="2 3">WN38</strain>
    </source>
</reference>
<dbReference type="GO" id="GO:0005829">
    <property type="term" value="C:cytosol"/>
    <property type="evidence" value="ECO:0007669"/>
    <property type="project" value="TreeGrafter"/>
</dbReference>
<proteinExistence type="predicted"/>
<dbReference type="SFLD" id="SFLDG01140">
    <property type="entry name" value="C2.B:_Phosphomannomutase_and_P"/>
    <property type="match status" value="1"/>
</dbReference>
<sequence length="273" mass="29918">MEYFNPQAGIGPSVLASDLDGTLIPLEWEQDNREALEELSKVFERPDRTLVFATGRPFDSVMEAIREIPLPEPDWIVCDVGSRIMHHKNGEWKEMAAYDKHLNEITAGVSRKDVEAALDGIEGLSLQIPEHQTEVKISYECEGAQLEVTLEEVAARVRDLPYTSMGSVDPFRNCGLIDVMPGRVSKAYALIWLTTHADFMPDDVIYAGDSGNDLAALAAGFRAIVVANASEGLVGKVSTLQKERGIPKERLYAARTSASSGVLEGCRHFGLLG</sequence>
<dbReference type="PANTHER" id="PTHR10000:SF8">
    <property type="entry name" value="HAD SUPERFAMILY HYDROLASE-LIKE, TYPE 3"/>
    <property type="match status" value="1"/>
</dbReference>
<dbReference type="Pfam" id="PF05116">
    <property type="entry name" value="S6PP"/>
    <property type="match status" value="1"/>
</dbReference>
<dbReference type="GO" id="GO:0000287">
    <property type="term" value="F:magnesium ion binding"/>
    <property type="evidence" value="ECO:0007669"/>
    <property type="project" value="TreeGrafter"/>
</dbReference>
<organism evidence="2 3">
    <name type="scientific">Coraliomargarita sinensis</name>
    <dbReference type="NCBI Taxonomy" id="2174842"/>
    <lineage>
        <taxon>Bacteria</taxon>
        <taxon>Pseudomonadati</taxon>
        <taxon>Verrucomicrobiota</taxon>
        <taxon>Opitutia</taxon>
        <taxon>Puniceicoccales</taxon>
        <taxon>Coraliomargaritaceae</taxon>
        <taxon>Coraliomargarita</taxon>
    </lineage>
</organism>
<dbReference type="SFLD" id="SFLDS00003">
    <property type="entry name" value="Haloacid_Dehalogenase"/>
    <property type="match status" value="1"/>
</dbReference>
<dbReference type="InParanoid" id="A0A317ZKI9"/>
<dbReference type="OrthoDB" id="9763537at2"/>
<evidence type="ECO:0000259" key="1">
    <source>
        <dbReference type="Pfam" id="PF05116"/>
    </source>
</evidence>
<dbReference type="InterPro" id="IPR036412">
    <property type="entry name" value="HAD-like_sf"/>
</dbReference>
<evidence type="ECO:0000313" key="3">
    <source>
        <dbReference type="Proteomes" id="UP000247099"/>
    </source>
</evidence>
<dbReference type="EMBL" id="QHJQ01000001">
    <property type="protein sequence ID" value="PXA05532.1"/>
    <property type="molecule type" value="Genomic_DNA"/>
</dbReference>
<protein>
    <recommendedName>
        <fullName evidence="1">Sucrose phosphatase-like domain-containing protein</fullName>
    </recommendedName>
</protein>